<feature type="domain" description="Mur ligase C-terminal" evidence="22">
    <location>
        <begin position="304"/>
        <end position="421"/>
    </location>
</feature>
<keyword evidence="13" id="KW-0289">Folate biosynthesis</keyword>
<dbReference type="RefSeq" id="WP_229717433.1">
    <property type="nucleotide sequence ID" value="NZ_BMIK01000002.1"/>
</dbReference>
<dbReference type="SUPFAM" id="SSF53244">
    <property type="entry name" value="MurD-like peptide ligases, peptide-binding domain"/>
    <property type="match status" value="1"/>
</dbReference>
<evidence type="ECO:0000256" key="20">
    <source>
        <dbReference type="ARBA" id="ARBA00049161"/>
    </source>
</evidence>
<evidence type="ECO:0000256" key="8">
    <source>
        <dbReference type="ARBA" id="ARBA00022598"/>
    </source>
</evidence>
<comment type="similarity">
    <text evidence="4 21">Belongs to the folylpolyglutamate synthase family.</text>
</comment>
<comment type="catalytic activity">
    <reaction evidence="19">
        <text>(6R)-5,10-methylenetetrahydrofolyl-(gamma-L-Glu)(n) + L-glutamate + ATP = (6R)-5,10-methylenetetrahydrofolyl-(gamma-L-Glu)(n+1) + ADP + phosphate + H(+)</text>
        <dbReference type="Rhea" id="RHEA:51912"/>
        <dbReference type="Rhea" id="RHEA-COMP:13257"/>
        <dbReference type="Rhea" id="RHEA-COMP:13258"/>
        <dbReference type="ChEBI" id="CHEBI:15378"/>
        <dbReference type="ChEBI" id="CHEBI:29985"/>
        <dbReference type="ChEBI" id="CHEBI:30616"/>
        <dbReference type="ChEBI" id="CHEBI:43474"/>
        <dbReference type="ChEBI" id="CHEBI:136572"/>
        <dbReference type="ChEBI" id="CHEBI:456216"/>
        <dbReference type="EC" id="6.3.2.17"/>
    </reaction>
</comment>
<keyword evidence="12" id="KW-0460">Magnesium</keyword>
<dbReference type="PANTHER" id="PTHR11136:SF0">
    <property type="entry name" value="DIHYDROFOLATE SYNTHETASE-RELATED"/>
    <property type="match status" value="1"/>
</dbReference>
<dbReference type="PIRSF" id="PIRSF001563">
    <property type="entry name" value="Folylpolyglu_synth"/>
    <property type="match status" value="1"/>
</dbReference>
<evidence type="ECO:0000256" key="18">
    <source>
        <dbReference type="ARBA" id="ARBA00047808"/>
    </source>
</evidence>
<dbReference type="Gene3D" id="3.90.190.20">
    <property type="entry name" value="Mur ligase, C-terminal domain"/>
    <property type="match status" value="1"/>
</dbReference>
<evidence type="ECO:0000259" key="22">
    <source>
        <dbReference type="Pfam" id="PF02875"/>
    </source>
</evidence>
<keyword evidence="10 21" id="KW-0547">Nucleotide-binding</keyword>
<keyword evidence="8 21" id="KW-0436">Ligase</keyword>
<dbReference type="EC" id="6.3.2.12" evidence="5"/>
<accession>A0ABQ1L9T8</accession>
<evidence type="ECO:0000256" key="19">
    <source>
        <dbReference type="ARBA" id="ARBA00049035"/>
    </source>
</evidence>
<dbReference type="InterPro" id="IPR001645">
    <property type="entry name" value="Folylpolyglutamate_synth"/>
</dbReference>
<dbReference type="EMBL" id="BMIK01000002">
    <property type="protein sequence ID" value="GGC20542.1"/>
    <property type="molecule type" value="Genomic_DNA"/>
</dbReference>
<evidence type="ECO:0000256" key="21">
    <source>
        <dbReference type="PIRNR" id="PIRNR001563"/>
    </source>
</evidence>
<dbReference type="Pfam" id="PF02875">
    <property type="entry name" value="Mur_ligase_C"/>
    <property type="match status" value="1"/>
</dbReference>
<dbReference type="PANTHER" id="PTHR11136">
    <property type="entry name" value="FOLYLPOLYGLUTAMATE SYNTHASE-RELATED"/>
    <property type="match status" value="1"/>
</dbReference>
<keyword evidence="9" id="KW-0479">Metal-binding</keyword>
<dbReference type="Gene3D" id="3.40.1190.10">
    <property type="entry name" value="Mur-like, catalytic domain"/>
    <property type="match status" value="1"/>
</dbReference>
<dbReference type="InterPro" id="IPR036565">
    <property type="entry name" value="Mur-like_cat_sf"/>
</dbReference>
<comment type="function">
    <text evidence="1">Functions in two distinct reactions of the de novo folate biosynthetic pathway. Catalyzes the addition of a glutamate residue to dihydropteroate (7,8-dihydropteroate or H2Pte) to form dihydrofolate (7,8-dihydrofolate monoglutamate or H2Pte-Glu). Also catalyzes successive additions of L-glutamate to tetrahydrofolate or 10-formyltetrahydrofolate or 5,10-methylenetetrahydrofolate, leading to folylpolyglutamate derivatives.</text>
</comment>
<organism evidence="24 25">
    <name type="scientific">Parapedobacter defluvii</name>
    <dbReference type="NCBI Taxonomy" id="2045106"/>
    <lineage>
        <taxon>Bacteria</taxon>
        <taxon>Pseudomonadati</taxon>
        <taxon>Bacteroidota</taxon>
        <taxon>Sphingobacteriia</taxon>
        <taxon>Sphingobacteriales</taxon>
        <taxon>Sphingobacteriaceae</taxon>
        <taxon>Parapedobacter</taxon>
    </lineage>
</organism>
<dbReference type="Pfam" id="PF08245">
    <property type="entry name" value="Mur_ligase_M"/>
    <property type="match status" value="1"/>
</dbReference>
<protein>
    <recommendedName>
        <fullName evidence="7">Dihydrofolate synthase/folylpolyglutamate synthase</fullName>
        <ecNumber evidence="5">6.3.2.12</ecNumber>
        <ecNumber evidence="6">6.3.2.17</ecNumber>
    </recommendedName>
    <alternativeName>
        <fullName evidence="16">Folylpoly-gamma-glutamate synthetase-dihydrofolate synthetase</fullName>
    </alternativeName>
    <alternativeName>
        <fullName evidence="14">Folylpolyglutamate synthetase</fullName>
    </alternativeName>
    <alternativeName>
        <fullName evidence="15">Tetrahydrofolylpolyglutamate synthase</fullName>
    </alternativeName>
</protein>
<evidence type="ECO:0000256" key="15">
    <source>
        <dbReference type="ARBA" id="ARBA00030592"/>
    </source>
</evidence>
<name>A0ABQ1L9T8_9SPHI</name>
<dbReference type="InterPro" id="IPR018109">
    <property type="entry name" value="Folylpolyglutamate_synth_CS"/>
</dbReference>
<evidence type="ECO:0000256" key="4">
    <source>
        <dbReference type="ARBA" id="ARBA00008276"/>
    </source>
</evidence>
<comment type="caution">
    <text evidence="24">The sequence shown here is derived from an EMBL/GenBank/DDBJ whole genome shotgun (WGS) entry which is preliminary data.</text>
</comment>
<keyword evidence="25" id="KW-1185">Reference proteome</keyword>
<feature type="domain" description="Mur ligase central" evidence="23">
    <location>
        <begin position="52"/>
        <end position="273"/>
    </location>
</feature>
<evidence type="ECO:0000256" key="6">
    <source>
        <dbReference type="ARBA" id="ARBA00013025"/>
    </source>
</evidence>
<dbReference type="Proteomes" id="UP000597338">
    <property type="component" value="Unassembled WGS sequence"/>
</dbReference>
<dbReference type="InterPro" id="IPR004101">
    <property type="entry name" value="Mur_ligase_C"/>
</dbReference>
<comment type="pathway">
    <text evidence="3">Cofactor biosynthesis; tetrahydrofolylpolyglutamate biosynthesis.</text>
</comment>
<comment type="pathway">
    <text evidence="2">Cofactor biosynthesis; tetrahydrofolate biosynthesis; 7,8-dihydrofolate from 2-amino-4-hydroxy-6-hydroxymethyl-7,8-dihydropteridine diphosphate and 4-aminobenzoate: step 2/2.</text>
</comment>
<evidence type="ECO:0000256" key="11">
    <source>
        <dbReference type="ARBA" id="ARBA00022840"/>
    </source>
</evidence>
<evidence type="ECO:0000256" key="2">
    <source>
        <dbReference type="ARBA" id="ARBA00004799"/>
    </source>
</evidence>
<evidence type="ECO:0000259" key="23">
    <source>
        <dbReference type="Pfam" id="PF08245"/>
    </source>
</evidence>
<dbReference type="PROSITE" id="PS01012">
    <property type="entry name" value="FOLYLPOLYGLU_SYNT_2"/>
    <property type="match status" value="1"/>
</dbReference>
<evidence type="ECO:0000256" key="17">
    <source>
        <dbReference type="ARBA" id="ARBA00047493"/>
    </source>
</evidence>
<evidence type="ECO:0000256" key="16">
    <source>
        <dbReference type="ARBA" id="ARBA00032510"/>
    </source>
</evidence>
<evidence type="ECO:0000313" key="24">
    <source>
        <dbReference type="EMBL" id="GGC20542.1"/>
    </source>
</evidence>
<comment type="catalytic activity">
    <reaction evidence="20">
        <text>7,8-dihydropteroate + L-glutamate + ATP = 7,8-dihydrofolate + ADP + phosphate + H(+)</text>
        <dbReference type="Rhea" id="RHEA:23584"/>
        <dbReference type="ChEBI" id="CHEBI:15378"/>
        <dbReference type="ChEBI" id="CHEBI:17839"/>
        <dbReference type="ChEBI" id="CHEBI:29985"/>
        <dbReference type="ChEBI" id="CHEBI:30616"/>
        <dbReference type="ChEBI" id="CHEBI:43474"/>
        <dbReference type="ChEBI" id="CHEBI:57451"/>
        <dbReference type="ChEBI" id="CHEBI:456216"/>
        <dbReference type="EC" id="6.3.2.12"/>
    </reaction>
</comment>
<proteinExistence type="inferred from homology"/>
<gene>
    <name evidence="24" type="ORF">GCM10011386_10580</name>
</gene>
<evidence type="ECO:0000256" key="9">
    <source>
        <dbReference type="ARBA" id="ARBA00022723"/>
    </source>
</evidence>
<evidence type="ECO:0000256" key="12">
    <source>
        <dbReference type="ARBA" id="ARBA00022842"/>
    </source>
</evidence>
<dbReference type="NCBIfam" id="TIGR01499">
    <property type="entry name" value="folC"/>
    <property type="match status" value="1"/>
</dbReference>
<evidence type="ECO:0000256" key="13">
    <source>
        <dbReference type="ARBA" id="ARBA00022909"/>
    </source>
</evidence>
<dbReference type="SUPFAM" id="SSF53623">
    <property type="entry name" value="MurD-like peptide ligases, catalytic domain"/>
    <property type="match status" value="1"/>
</dbReference>
<evidence type="ECO:0000256" key="5">
    <source>
        <dbReference type="ARBA" id="ARBA00013023"/>
    </source>
</evidence>
<dbReference type="InterPro" id="IPR013221">
    <property type="entry name" value="Mur_ligase_cen"/>
</dbReference>
<evidence type="ECO:0000256" key="1">
    <source>
        <dbReference type="ARBA" id="ARBA00002714"/>
    </source>
</evidence>
<evidence type="ECO:0000256" key="3">
    <source>
        <dbReference type="ARBA" id="ARBA00005150"/>
    </source>
</evidence>
<comment type="catalytic activity">
    <reaction evidence="17">
        <text>(6S)-5,6,7,8-tetrahydrofolyl-(gamma-L-Glu)(n) + L-glutamate + ATP = (6S)-5,6,7,8-tetrahydrofolyl-(gamma-L-Glu)(n+1) + ADP + phosphate + H(+)</text>
        <dbReference type="Rhea" id="RHEA:10580"/>
        <dbReference type="Rhea" id="RHEA-COMP:14738"/>
        <dbReference type="Rhea" id="RHEA-COMP:14740"/>
        <dbReference type="ChEBI" id="CHEBI:15378"/>
        <dbReference type="ChEBI" id="CHEBI:29985"/>
        <dbReference type="ChEBI" id="CHEBI:30616"/>
        <dbReference type="ChEBI" id="CHEBI:43474"/>
        <dbReference type="ChEBI" id="CHEBI:141005"/>
        <dbReference type="ChEBI" id="CHEBI:456216"/>
        <dbReference type="EC" id="6.3.2.17"/>
    </reaction>
</comment>
<dbReference type="EC" id="6.3.2.17" evidence="6"/>
<evidence type="ECO:0000256" key="10">
    <source>
        <dbReference type="ARBA" id="ARBA00022741"/>
    </source>
</evidence>
<evidence type="ECO:0000256" key="7">
    <source>
        <dbReference type="ARBA" id="ARBA00019357"/>
    </source>
</evidence>
<keyword evidence="11 21" id="KW-0067">ATP-binding</keyword>
<reference evidence="25" key="1">
    <citation type="journal article" date="2019" name="Int. J. Syst. Evol. Microbiol.">
        <title>The Global Catalogue of Microorganisms (GCM) 10K type strain sequencing project: providing services to taxonomists for standard genome sequencing and annotation.</title>
        <authorList>
            <consortium name="The Broad Institute Genomics Platform"/>
            <consortium name="The Broad Institute Genome Sequencing Center for Infectious Disease"/>
            <person name="Wu L."/>
            <person name="Ma J."/>
        </authorList>
    </citation>
    <scope>NUCLEOTIDE SEQUENCE [LARGE SCALE GENOMIC DNA]</scope>
    <source>
        <strain evidence="25">CGMCC 1.15342</strain>
    </source>
</reference>
<comment type="catalytic activity">
    <reaction evidence="18">
        <text>10-formyltetrahydrofolyl-(gamma-L-Glu)(n) + L-glutamate + ATP = 10-formyltetrahydrofolyl-(gamma-L-Glu)(n+1) + ADP + phosphate + H(+)</text>
        <dbReference type="Rhea" id="RHEA:51904"/>
        <dbReference type="Rhea" id="RHEA-COMP:13088"/>
        <dbReference type="Rhea" id="RHEA-COMP:14300"/>
        <dbReference type="ChEBI" id="CHEBI:15378"/>
        <dbReference type="ChEBI" id="CHEBI:29985"/>
        <dbReference type="ChEBI" id="CHEBI:30616"/>
        <dbReference type="ChEBI" id="CHEBI:43474"/>
        <dbReference type="ChEBI" id="CHEBI:134413"/>
        <dbReference type="ChEBI" id="CHEBI:456216"/>
        <dbReference type="EC" id="6.3.2.17"/>
    </reaction>
</comment>
<dbReference type="InterPro" id="IPR036615">
    <property type="entry name" value="Mur_ligase_C_dom_sf"/>
</dbReference>
<evidence type="ECO:0000313" key="25">
    <source>
        <dbReference type="Proteomes" id="UP000597338"/>
    </source>
</evidence>
<sequence length="436" mass="48086">MASYQEAVDYLYARLPMFTRDGVSAFKKDLTNTLQLCEALGNPQRQFRSIHIAGTNGKGSTSHMLAAILQAAGYRTGLYTSPHLLDFRERIRIDGALIPKKSVTAFVSRHRSLIESIQPSFFEVTVAMAFDYFSREKVDIAVIETGLGGRLDSTNVIIPLLSLITNIGYDHTHMLGNTLQEIANEKAGIIKPEVPVIVGEWQPEVSGVFERVAKERGSHLVYASQEWQVRNHGRDEDYQYLETNQRGAANGVLYMLDLKGGYQAKNLPAVLTAVEALRLKGFSIDEAQVRQALKQVQQTTGLMGRWQTLSLDPLVICDTGHNADGWREVLANIAATPHRELHMVIGVMRDKDLDKMLPLLPKNAHYYFCEVAMPRALPAGELCTAANRRGLEGAAWGDVSNAIQAAQQRAAMDDLIFIGGSTFIVADALAALGFKS</sequence>
<evidence type="ECO:0000256" key="14">
    <source>
        <dbReference type="ARBA" id="ARBA00030048"/>
    </source>
</evidence>